<dbReference type="Pfam" id="PF04773">
    <property type="entry name" value="FecR"/>
    <property type="match status" value="1"/>
</dbReference>
<keyword evidence="1" id="KW-0472">Membrane</keyword>
<dbReference type="Proteomes" id="UP000676386">
    <property type="component" value="Unassembled WGS sequence"/>
</dbReference>
<dbReference type="PANTHER" id="PTHR30273">
    <property type="entry name" value="PERIPLASMIC SIGNAL SENSOR AND SIGMA FACTOR ACTIVATOR FECR-RELATED"/>
    <property type="match status" value="1"/>
</dbReference>
<name>A0ABS5J0W6_9BACT</name>
<evidence type="ECO:0000313" key="4">
    <source>
        <dbReference type="EMBL" id="MBS0028883.1"/>
    </source>
</evidence>
<keyword evidence="1" id="KW-0812">Transmembrane</keyword>
<comment type="caution">
    <text evidence="4">The sequence shown here is derived from an EMBL/GenBank/DDBJ whole genome shotgun (WGS) entry which is preliminary data.</text>
</comment>
<dbReference type="Gene3D" id="3.55.50.30">
    <property type="match status" value="1"/>
</dbReference>
<keyword evidence="5" id="KW-1185">Reference proteome</keyword>
<proteinExistence type="predicted"/>
<gene>
    <name evidence="4" type="ORF">KE626_16300</name>
</gene>
<dbReference type="InterPro" id="IPR032508">
    <property type="entry name" value="FecR_C"/>
</dbReference>
<evidence type="ECO:0000256" key="1">
    <source>
        <dbReference type="SAM" id="Phobius"/>
    </source>
</evidence>
<evidence type="ECO:0000259" key="3">
    <source>
        <dbReference type="Pfam" id="PF16344"/>
    </source>
</evidence>
<sequence length="377" mass="41878">MKFGKKQLKLEDLLGNDHVPPGQNDDPSQQELAAAVQQMIIGAGKEEWDPADKEALWQDIAVSLVPRQRSYRYLYMKVAAAVLLLVAVGGWLFWPRQQSALVQFAQRQAPMAPSADTRLIPGQGNAVVVKGKNSSLIYSGNNNGITINEAHTEIPEAAFNTLMVPYGRRSRVQLEDGTVVLLNAGSRLVYPASFKENKREVYLEGEAFFDIAPNAQSPFFVYASGIETEVLGTSFNISAYPDDAQQSLVLATGSVRVRSQDHGLFGKHAQQLQPRDMAVVNRKGGEVQVSQVNVATYTAWKDGRLLFYSTPLKEILKKLTRYYNIQLELAVTQPGLKTCSGDLDLEENLDNVLEVICATNSLRYERFGQRIVLKEKE</sequence>
<evidence type="ECO:0000259" key="2">
    <source>
        <dbReference type="Pfam" id="PF04773"/>
    </source>
</evidence>
<dbReference type="PANTHER" id="PTHR30273:SF2">
    <property type="entry name" value="PROTEIN FECR"/>
    <property type="match status" value="1"/>
</dbReference>
<protein>
    <submittedName>
        <fullName evidence="4">FecR domain-containing protein</fullName>
    </submittedName>
</protein>
<dbReference type="InterPro" id="IPR006860">
    <property type="entry name" value="FecR"/>
</dbReference>
<feature type="domain" description="FecR protein" evidence="2">
    <location>
        <begin position="167"/>
        <end position="256"/>
    </location>
</feature>
<dbReference type="Pfam" id="PF16344">
    <property type="entry name" value="FecR_C"/>
    <property type="match status" value="1"/>
</dbReference>
<dbReference type="PIRSF" id="PIRSF018266">
    <property type="entry name" value="FecR"/>
    <property type="match status" value="1"/>
</dbReference>
<dbReference type="Gene3D" id="2.60.120.1440">
    <property type="match status" value="1"/>
</dbReference>
<dbReference type="RefSeq" id="WP_211973985.1">
    <property type="nucleotide sequence ID" value="NZ_CBFHAM010000040.1"/>
</dbReference>
<evidence type="ECO:0000313" key="5">
    <source>
        <dbReference type="Proteomes" id="UP000676386"/>
    </source>
</evidence>
<organism evidence="4 5">
    <name type="scientific">Chitinophaga hostae</name>
    <dbReference type="NCBI Taxonomy" id="2831022"/>
    <lineage>
        <taxon>Bacteria</taxon>
        <taxon>Pseudomonadati</taxon>
        <taxon>Bacteroidota</taxon>
        <taxon>Chitinophagia</taxon>
        <taxon>Chitinophagales</taxon>
        <taxon>Chitinophagaceae</taxon>
        <taxon>Chitinophaga</taxon>
    </lineage>
</organism>
<dbReference type="InterPro" id="IPR012373">
    <property type="entry name" value="Ferrdict_sens_TM"/>
</dbReference>
<reference evidence="4 5" key="1">
    <citation type="submission" date="2021-04" db="EMBL/GenBank/DDBJ databases">
        <title>Chitinophaga sp. nov., isolated from the rhizosphere soil.</title>
        <authorList>
            <person name="He S."/>
        </authorList>
    </citation>
    <scope>NUCLEOTIDE SEQUENCE [LARGE SCALE GENOMIC DNA]</scope>
    <source>
        <strain evidence="4 5">2R12</strain>
    </source>
</reference>
<dbReference type="EMBL" id="JAGTXB010000007">
    <property type="protein sequence ID" value="MBS0028883.1"/>
    <property type="molecule type" value="Genomic_DNA"/>
</dbReference>
<keyword evidence="1" id="KW-1133">Transmembrane helix</keyword>
<feature type="domain" description="Protein FecR C-terminal" evidence="3">
    <location>
        <begin position="305"/>
        <end position="372"/>
    </location>
</feature>
<feature type="transmembrane region" description="Helical" evidence="1">
    <location>
        <begin position="74"/>
        <end position="94"/>
    </location>
</feature>
<accession>A0ABS5J0W6</accession>